<dbReference type="NCBIfam" id="NF040826">
    <property type="entry name" value="lxa_BCAM0308"/>
    <property type="match status" value="1"/>
</dbReference>
<sequence length="168" mass="19712">MKTHHVPNKGFSPIGRDHHLWLERVHDTYKLQSKLKEPTVCAECGAVYHQGRWVWQPRPEGASETVCPACQRQRDHFPAGYLTLRGERLNTLHDELLRLVRHEESRERSEHALERIMAIEEGEQEWLVTTTDIHLARRIGEALHRAYQGALEFHYNPEENLLRVTWVA</sequence>
<keyword evidence="2" id="KW-1185">Reference proteome</keyword>
<organism evidence="1 2">
    <name type="scientific">Oryzomicrobium terrae</name>
    <dbReference type="NCBI Taxonomy" id="1735038"/>
    <lineage>
        <taxon>Bacteria</taxon>
        <taxon>Pseudomonadati</taxon>
        <taxon>Pseudomonadota</taxon>
        <taxon>Betaproteobacteria</taxon>
        <taxon>Rhodocyclales</taxon>
        <taxon>Rhodocyclaceae</taxon>
        <taxon>Oryzomicrobium</taxon>
    </lineage>
</organism>
<accession>A0A5C1EC07</accession>
<name>A0A5C1EC07_9RHOO</name>
<reference evidence="1 2" key="1">
    <citation type="submission" date="2017-07" db="EMBL/GenBank/DDBJ databases">
        <title>Complete genome sequence of Oryzomicrobium terrae TPP412.</title>
        <authorList>
            <person name="Chiu L.-W."/>
            <person name="Lo K.-J."/>
            <person name="Tsai Y.-M."/>
            <person name="Lin S.-S."/>
            <person name="Kuo C.-H."/>
            <person name="Liu C.-T."/>
        </authorList>
    </citation>
    <scope>NUCLEOTIDE SEQUENCE [LARGE SCALE GENOMIC DNA]</scope>
    <source>
        <strain evidence="1 2">TPP412</strain>
    </source>
</reference>
<dbReference type="RefSeq" id="WP_054621815.1">
    <property type="nucleotide sequence ID" value="NZ_CP022579.1"/>
</dbReference>
<dbReference type="EMBL" id="CP022579">
    <property type="protein sequence ID" value="QEL66511.1"/>
    <property type="molecule type" value="Genomic_DNA"/>
</dbReference>
<evidence type="ECO:0000313" key="1">
    <source>
        <dbReference type="EMBL" id="QEL66511.1"/>
    </source>
</evidence>
<dbReference type="InterPro" id="IPR047706">
    <property type="entry name" value="BCAM0308-like"/>
</dbReference>
<dbReference type="KEGG" id="otr:OTERR_30350"/>
<protein>
    <recommendedName>
        <fullName evidence="3">ATPase</fullName>
    </recommendedName>
</protein>
<dbReference type="AlphaFoldDB" id="A0A5C1EC07"/>
<dbReference type="Proteomes" id="UP000323671">
    <property type="component" value="Chromosome"/>
</dbReference>
<evidence type="ECO:0008006" key="3">
    <source>
        <dbReference type="Google" id="ProtNLM"/>
    </source>
</evidence>
<evidence type="ECO:0000313" key="2">
    <source>
        <dbReference type="Proteomes" id="UP000323671"/>
    </source>
</evidence>
<proteinExistence type="predicted"/>
<gene>
    <name evidence="1" type="ORF">OTERR_30350</name>
</gene>